<dbReference type="STRING" id="692418.SAMN04488029_2400"/>
<feature type="chain" id="PRO_5012348300" evidence="1">
    <location>
        <begin position="21"/>
        <end position="487"/>
    </location>
</feature>
<dbReference type="InterPro" id="IPR026444">
    <property type="entry name" value="Secre_tail"/>
</dbReference>
<dbReference type="EMBL" id="FWYF01000002">
    <property type="protein sequence ID" value="SMD35211.1"/>
    <property type="molecule type" value="Genomic_DNA"/>
</dbReference>
<keyword evidence="1" id="KW-0732">Signal</keyword>
<dbReference type="NCBIfam" id="TIGR04183">
    <property type="entry name" value="Por_Secre_tail"/>
    <property type="match status" value="1"/>
</dbReference>
<protein>
    <submittedName>
        <fullName evidence="2">Por secretion system C-terminal sorting domain-containing protein</fullName>
    </submittedName>
</protein>
<dbReference type="AlphaFoldDB" id="A0A1W2GF40"/>
<name>A0A1W2GF40_REIFA</name>
<evidence type="ECO:0000313" key="2">
    <source>
        <dbReference type="EMBL" id="SMD35211.1"/>
    </source>
</evidence>
<proteinExistence type="predicted"/>
<keyword evidence="3" id="KW-1185">Reference proteome</keyword>
<dbReference type="OrthoDB" id="1490051at2"/>
<evidence type="ECO:0000256" key="1">
    <source>
        <dbReference type="SAM" id="SignalP"/>
    </source>
</evidence>
<reference evidence="2 3" key="1">
    <citation type="submission" date="2017-04" db="EMBL/GenBank/DDBJ databases">
        <authorList>
            <person name="Afonso C.L."/>
            <person name="Miller P.J."/>
            <person name="Scott M.A."/>
            <person name="Spackman E."/>
            <person name="Goraichik I."/>
            <person name="Dimitrov K.M."/>
            <person name="Suarez D.L."/>
            <person name="Swayne D.E."/>
        </authorList>
    </citation>
    <scope>NUCLEOTIDE SEQUENCE [LARGE SCALE GENOMIC DNA]</scope>
    <source>
        <strain evidence="2 3">DSM 26133</strain>
    </source>
</reference>
<dbReference type="Proteomes" id="UP000192472">
    <property type="component" value="Unassembled WGS sequence"/>
</dbReference>
<gene>
    <name evidence="2" type="ORF">SAMN04488029_2400</name>
</gene>
<feature type="signal peptide" evidence="1">
    <location>
        <begin position="1"/>
        <end position="20"/>
    </location>
</feature>
<dbReference type="RefSeq" id="WP_084373047.1">
    <property type="nucleotide sequence ID" value="NZ_FWYF01000002.1"/>
</dbReference>
<organism evidence="2 3">
    <name type="scientific">Reichenbachiella faecimaris</name>
    <dbReference type="NCBI Taxonomy" id="692418"/>
    <lineage>
        <taxon>Bacteria</taxon>
        <taxon>Pseudomonadati</taxon>
        <taxon>Bacteroidota</taxon>
        <taxon>Cytophagia</taxon>
        <taxon>Cytophagales</taxon>
        <taxon>Reichenbachiellaceae</taxon>
        <taxon>Reichenbachiella</taxon>
    </lineage>
</organism>
<evidence type="ECO:0000313" key="3">
    <source>
        <dbReference type="Proteomes" id="UP000192472"/>
    </source>
</evidence>
<accession>A0A1W2GF40</accession>
<sequence length="487" mass="51284">MKRKIILCAGILIIGMRVSAQCPTSGTISADCTTVGDLTVSGTLNINPGVTYEVTGRITYTGRTINASGAIIEAGSMREQWASSTLNGGTYNVAGDFTTAGDFFAIDITANIGGDLPIGGNSTSHTNSNYNVEGDLSFGSGPHELNGTSFDVGIGYAGTTGTFVVSLNGSSVLNFSNGASMDVRGDVDAGSGAEININASDVYVTGNFDNSGTGSVTVTNGGTFRVDGDYDNSGTGHTTVEDGGTLEVGGDFDNNGGGSELIVDGGGVVVGGDFEGNEPDVSGGADEGCSGGGGGCCGAACSSLPVELISFNVKRGIGHVTLRWTTATELNNDHFNIHRSTNGVDFEIIDWVPGNGTTDEQKSYEIKDYLSQKGIYYYQLEQVDYDGKNEFFPVKQINYNLSQNYELDIYPVPLAIGADFYISLDEEKIITASIYDLSGRTNMDLPYEEQLERVKVNSSLLGLQPGIYVIKITTALGQYTQKLRLYE</sequence>